<reference evidence="1 2" key="1">
    <citation type="journal article" date="2018" name="Front. Plant Sci.">
        <title>Red Clover (Trifolium pratense) and Zigzag Clover (T. medium) - A Picture of Genomic Similarities and Differences.</title>
        <authorList>
            <person name="Dluhosova J."/>
            <person name="Istvanek J."/>
            <person name="Nedelnik J."/>
            <person name="Repkova J."/>
        </authorList>
    </citation>
    <scope>NUCLEOTIDE SEQUENCE [LARGE SCALE GENOMIC DNA]</scope>
    <source>
        <strain evidence="2">cv. 10/8</strain>
        <tissue evidence="1">Leaf</tissue>
    </source>
</reference>
<sequence length="96" mass="11015">MSTTTFPSLLSFKFKPSFPFPRHQQSPTTTTKFQAFNHQFTPNRIGFCPKPLRFTPVKRFAINDDESAVVGLNEAEKEARELSSLPGRFREHLKEA</sequence>
<dbReference type="AlphaFoldDB" id="A0A392RQS1"/>
<feature type="non-terminal residue" evidence="1">
    <location>
        <position position="96"/>
    </location>
</feature>
<evidence type="ECO:0000313" key="2">
    <source>
        <dbReference type="Proteomes" id="UP000265520"/>
    </source>
</evidence>
<comment type="caution">
    <text evidence="1">The sequence shown here is derived from an EMBL/GenBank/DDBJ whole genome shotgun (WGS) entry which is preliminary data.</text>
</comment>
<protein>
    <submittedName>
        <fullName evidence="1">Uncharacterized protein</fullName>
    </submittedName>
</protein>
<name>A0A392RQS1_9FABA</name>
<dbReference type="EMBL" id="LXQA010257030">
    <property type="protein sequence ID" value="MCI38547.1"/>
    <property type="molecule type" value="Genomic_DNA"/>
</dbReference>
<keyword evidence="2" id="KW-1185">Reference proteome</keyword>
<organism evidence="1 2">
    <name type="scientific">Trifolium medium</name>
    <dbReference type="NCBI Taxonomy" id="97028"/>
    <lineage>
        <taxon>Eukaryota</taxon>
        <taxon>Viridiplantae</taxon>
        <taxon>Streptophyta</taxon>
        <taxon>Embryophyta</taxon>
        <taxon>Tracheophyta</taxon>
        <taxon>Spermatophyta</taxon>
        <taxon>Magnoliopsida</taxon>
        <taxon>eudicotyledons</taxon>
        <taxon>Gunneridae</taxon>
        <taxon>Pentapetalae</taxon>
        <taxon>rosids</taxon>
        <taxon>fabids</taxon>
        <taxon>Fabales</taxon>
        <taxon>Fabaceae</taxon>
        <taxon>Papilionoideae</taxon>
        <taxon>50 kb inversion clade</taxon>
        <taxon>NPAAA clade</taxon>
        <taxon>Hologalegina</taxon>
        <taxon>IRL clade</taxon>
        <taxon>Trifolieae</taxon>
        <taxon>Trifolium</taxon>
    </lineage>
</organism>
<dbReference type="Proteomes" id="UP000265520">
    <property type="component" value="Unassembled WGS sequence"/>
</dbReference>
<accession>A0A392RQS1</accession>
<evidence type="ECO:0000313" key="1">
    <source>
        <dbReference type="EMBL" id="MCI38547.1"/>
    </source>
</evidence>
<proteinExistence type="predicted"/>